<dbReference type="AlphaFoldDB" id="A0A9P5RUS3"/>
<gene>
    <name evidence="2" type="ORF">BG015_011408</name>
</gene>
<dbReference type="EMBL" id="JAAAUQ010000880">
    <property type="protein sequence ID" value="KAF9147013.1"/>
    <property type="molecule type" value="Genomic_DNA"/>
</dbReference>
<dbReference type="SUPFAM" id="SSF81383">
    <property type="entry name" value="F-box domain"/>
    <property type="match status" value="1"/>
</dbReference>
<dbReference type="InterPro" id="IPR036047">
    <property type="entry name" value="F-box-like_dom_sf"/>
</dbReference>
<proteinExistence type="predicted"/>
<sequence>MPAPTLPTEIVLTIARNLDRPSIFAALKVCRQWSVILGPFIWTSIRKMDWHHPSFPIEKCSISLDPTFNLCMNQLISLEWHNNASLIRTKATLYPRLQIRPSRLAYFLSMASKLTSLTLRMELHGPDPCLFDAIRGLSNLKTLDIDLPPTMNVLPIPIESMFPLFSRLEELHLQGSFYCCERDRRTPLPDEASWAIKSLTIDPIDTSLTRHCPRLTRLELLQPMFSMKRKKRLMQLQVTRLIQAPSSLKVLKLFSLTSYGMTYEFRVHHSGGKPSEPHLLPGQPRAIRWWSTQDVVALL</sequence>
<dbReference type="PROSITE" id="PS50181">
    <property type="entry name" value="FBOX"/>
    <property type="match status" value="1"/>
</dbReference>
<keyword evidence="3" id="KW-1185">Reference proteome</keyword>
<protein>
    <recommendedName>
        <fullName evidence="1">F-box domain-containing protein</fullName>
    </recommendedName>
</protein>
<reference evidence="2" key="1">
    <citation type="journal article" date="2020" name="Fungal Divers.">
        <title>Resolving the Mortierellaceae phylogeny through synthesis of multi-gene phylogenetics and phylogenomics.</title>
        <authorList>
            <person name="Vandepol N."/>
            <person name="Liber J."/>
            <person name="Desiro A."/>
            <person name="Na H."/>
            <person name="Kennedy M."/>
            <person name="Barry K."/>
            <person name="Grigoriev I.V."/>
            <person name="Miller A.N."/>
            <person name="O'Donnell K."/>
            <person name="Stajich J.E."/>
            <person name="Bonito G."/>
        </authorList>
    </citation>
    <scope>NUCLEOTIDE SEQUENCE</scope>
    <source>
        <strain evidence="2">NRRL 6426</strain>
    </source>
</reference>
<name>A0A9P5RUS3_9FUNG</name>
<comment type="caution">
    <text evidence="2">The sequence shown here is derived from an EMBL/GenBank/DDBJ whole genome shotgun (WGS) entry which is preliminary data.</text>
</comment>
<dbReference type="Pfam" id="PF12937">
    <property type="entry name" value="F-box-like"/>
    <property type="match status" value="1"/>
</dbReference>
<dbReference type="InterPro" id="IPR032675">
    <property type="entry name" value="LRR_dom_sf"/>
</dbReference>
<dbReference type="InterPro" id="IPR001810">
    <property type="entry name" value="F-box_dom"/>
</dbReference>
<feature type="domain" description="F-box" evidence="1">
    <location>
        <begin position="1"/>
        <end position="45"/>
    </location>
</feature>
<dbReference type="Gene3D" id="3.80.10.10">
    <property type="entry name" value="Ribonuclease Inhibitor"/>
    <property type="match status" value="1"/>
</dbReference>
<dbReference type="SUPFAM" id="SSF52047">
    <property type="entry name" value="RNI-like"/>
    <property type="match status" value="1"/>
</dbReference>
<dbReference type="Proteomes" id="UP000748756">
    <property type="component" value="Unassembled WGS sequence"/>
</dbReference>
<accession>A0A9P5RUS3</accession>
<evidence type="ECO:0000313" key="2">
    <source>
        <dbReference type="EMBL" id="KAF9147013.1"/>
    </source>
</evidence>
<evidence type="ECO:0000313" key="3">
    <source>
        <dbReference type="Proteomes" id="UP000748756"/>
    </source>
</evidence>
<organism evidence="2 3">
    <name type="scientific">Linnemannia schmuckeri</name>
    <dbReference type="NCBI Taxonomy" id="64567"/>
    <lineage>
        <taxon>Eukaryota</taxon>
        <taxon>Fungi</taxon>
        <taxon>Fungi incertae sedis</taxon>
        <taxon>Mucoromycota</taxon>
        <taxon>Mortierellomycotina</taxon>
        <taxon>Mortierellomycetes</taxon>
        <taxon>Mortierellales</taxon>
        <taxon>Mortierellaceae</taxon>
        <taxon>Linnemannia</taxon>
    </lineage>
</organism>
<dbReference type="OrthoDB" id="2346137at2759"/>
<dbReference type="CDD" id="cd09917">
    <property type="entry name" value="F-box_SF"/>
    <property type="match status" value="1"/>
</dbReference>
<evidence type="ECO:0000259" key="1">
    <source>
        <dbReference type="PROSITE" id="PS50181"/>
    </source>
</evidence>
<dbReference type="Gene3D" id="1.20.1280.50">
    <property type="match status" value="1"/>
</dbReference>